<dbReference type="EMBL" id="BAAATM010000026">
    <property type="protein sequence ID" value="GAA2557362.1"/>
    <property type="molecule type" value="Genomic_DNA"/>
</dbReference>
<name>A0ABN3P3J9_9ACTN</name>
<keyword evidence="2" id="KW-1185">Reference proteome</keyword>
<accession>A0ABN3P3J9</accession>
<organism evidence="1 2">
    <name type="scientific">Streptomyces levis</name>
    <dbReference type="NCBI Taxonomy" id="285566"/>
    <lineage>
        <taxon>Bacteria</taxon>
        <taxon>Bacillati</taxon>
        <taxon>Actinomycetota</taxon>
        <taxon>Actinomycetes</taxon>
        <taxon>Kitasatosporales</taxon>
        <taxon>Streptomycetaceae</taxon>
        <taxon>Streptomyces</taxon>
    </lineage>
</organism>
<evidence type="ECO:0000313" key="2">
    <source>
        <dbReference type="Proteomes" id="UP001501095"/>
    </source>
</evidence>
<sequence length="85" mass="9165">MHALPPALWRRIPPTQVAVPQAAMLSRMSWTGIPLPSARPRIRATGNTVPNLPDHEFAAFRDSAGEGKVCRVVPLTGTPSADPEE</sequence>
<dbReference type="Proteomes" id="UP001501095">
    <property type="component" value="Unassembled WGS sequence"/>
</dbReference>
<proteinExistence type="predicted"/>
<protein>
    <submittedName>
        <fullName evidence="1">Uncharacterized protein</fullName>
    </submittedName>
</protein>
<gene>
    <name evidence="1" type="ORF">GCM10010423_68710</name>
</gene>
<reference evidence="1 2" key="1">
    <citation type="journal article" date="2019" name="Int. J. Syst. Evol. Microbiol.">
        <title>The Global Catalogue of Microorganisms (GCM) 10K type strain sequencing project: providing services to taxonomists for standard genome sequencing and annotation.</title>
        <authorList>
            <consortium name="The Broad Institute Genomics Platform"/>
            <consortium name="The Broad Institute Genome Sequencing Center for Infectious Disease"/>
            <person name="Wu L."/>
            <person name="Ma J."/>
        </authorList>
    </citation>
    <scope>NUCLEOTIDE SEQUENCE [LARGE SCALE GENOMIC DNA]</scope>
    <source>
        <strain evidence="1 2">JCM 6924</strain>
    </source>
</reference>
<comment type="caution">
    <text evidence="1">The sequence shown here is derived from an EMBL/GenBank/DDBJ whole genome shotgun (WGS) entry which is preliminary data.</text>
</comment>
<evidence type="ECO:0000313" key="1">
    <source>
        <dbReference type="EMBL" id="GAA2557362.1"/>
    </source>
</evidence>